<keyword evidence="2" id="KW-0808">Transferase</keyword>
<dbReference type="InterPro" id="IPR002734">
    <property type="entry name" value="RibDG_C"/>
</dbReference>
<reference evidence="2 3" key="1">
    <citation type="submission" date="2019-11" db="EMBL/GenBank/DDBJ databases">
        <title>Comparative genomics of hydrocarbon-degrading Desulfosarcina strains.</title>
        <authorList>
            <person name="Watanabe M."/>
            <person name="Kojima H."/>
            <person name="Fukui M."/>
        </authorList>
    </citation>
    <scope>NUCLEOTIDE SEQUENCE [LARGE SCALE GENOMIC DNA]</scope>
    <source>
        <strain evidence="2 3">28bB2T</strain>
    </source>
</reference>
<dbReference type="EMBL" id="AP021876">
    <property type="protein sequence ID" value="BBO80348.1"/>
    <property type="molecule type" value="Genomic_DNA"/>
</dbReference>
<evidence type="ECO:0000313" key="2">
    <source>
        <dbReference type="EMBL" id="BBO80348.1"/>
    </source>
</evidence>
<dbReference type="SUPFAM" id="SSF53597">
    <property type="entry name" value="Dihydrofolate reductase-like"/>
    <property type="match status" value="1"/>
</dbReference>
<sequence length="167" mass="18620">MHVSLMVAITVDGKIAKAKDHYPDWTGKADKRLYVEITKKAGVMIMGSTTFDIIGRVLPGRKTVVMTRNTNRRSDREDLVFTQDPPEQILGDLASQGYEEAVVVGGAKINQLFAEKGLIDELILTVSPYAFGSGLSIFSDAVNLKLALKKFWQLDDNTLCLRYRVLR</sequence>
<proteinExistence type="predicted"/>
<dbReference type="AlphaFoldDB" id="A0A5K7ZDT6"/>
<gene>
    <name evidence="2" type="ORF">DSCO28_09140</name>
</gene>
<name>A0A5K7ZDT6_9BACT</name>
<dbReference type="Proteomes" id="UP000425960">
    <property type="component" value="Chromosome"/>
</dbReference>
<evidence type="ECO:0000313" key="3">
    <source>
        <dbReference type="Proteomes" id="UP000425960"/>
    </source>
</evidence>
<protein>
    <submittedName>
        <fullName evidence="2">Diacylglycerol kinase</fullName>
    </submittedName>
</protein>
<dbReference type="InterPro" id="IPR024072">
    <property type="entry name" value="DHFR-like_dom_sf"/>
</dbReference>
<dbReference type="GO" id="GO:0009231">
    <property type="term" value="P:riboflavin biosynthetic process"/>
    <property type="evidence" value="ECO:0007669"/>
    <property type="project" value="InterPro"/>
</dbReference>
<dbReference type="GO" id="GO:0016301">
    <property type="term" value="F:kinase activity"/>
    <property type="evidence" value="ECO:0007669"/>
    <property type="project" value="UniProtKB-KW"/>
</dbReference>
<dbReference type="KEGG" id="dov:DSCO28_09140"/>
<dbReference type="GO" id="GO:0008703">
    <property type="term" value="F:5-amino-6-(5-phosphoribosylamino)uracil reductase activity"/>
    <property type="evidence" value="ECO:0007669"/>
    <property type="project" value="InterPro"/>
</dbReference>
<dbReference type="PANTHER" id="PTHR38011:SF11">
    <property type="entry name" value="2,5-DIAMINO-6-RIBOSYLAMINO-4(3H)-PYRIMIDINONE 5'-PHOSPHATE REDUCTASE"/>
    <property type="match status" value="1"/>
</dbReference>
<dbReference type="Pfam" id="PF01872">
    <property type="entry name" value="RibD_C"/>
    <property type="match status" value="1"/>
</dbReference>
<dbReference type="Gene3D" id="3.40.430.10">
    <property type="entry name" value="Dihydrofolate Reductase, subunit A"/>
    <property type="match status" value="1"/>
</dbReference>
<feature type="domain" description="Bacterial bifunctional deaminase-reductase C-terminal" evidence="1">
    <location>
        <begin position="2"/>
        <end position="158"/>
    </location>
</feature>
<dbReference type="RefSeq" id="WP_155308608.1">
    <property type="nucleotide sequence ID" value="NZ_AP021876.1"/>
</dbReference>
<dbReference type="InterPro" id="IPR050765">
    <property type="entry name" value="Riboflavin_Biosynth_HTPR"/>
</dbReference>
<organism evidence="2 3">
    <name type="scientific">Desulfosarcina ovata subsp. sediminis</name>
    <dbReference type="NCBI Taxonomy" id="885957"/>
    <lineage>
        <taxon>Bacteria</taxon>
        <taxon>Pseudomonadati</taxon>
        <taxon>Thermodesulfobacteriota</taxon>
        <taxon>Desulfobacteria</taxon>
        <taxon>Desulfobacterales</taxon>
        <taxon>Desulfosarcinaceae</taxon>
        <taxon>Desulfosarcina</taxon>
    </lineage>
</organism>
<keyword evidence="2" id="KW-0418">Kinase</keyword>
<dbReference type="PANTHER" id="PTHR38011">
    <property type="entry name" value="DIHYDROFOLATE REDUCTASE FAMILY PROTEIN (AFU_ORTHOLOGUE AFUA_8G06820)"/>
    <property type="match status" value="1"/>
</dbReference>
<evidence type="ECO:0000259" key="1">
    <source>
        <dbReference type="Pfam" id="PF01872"/>
    </source>
</evidence>
<accession>A0A5K7ZDT6</accession>